<proteinExistence type="predicted"/>
<dbReference type="AlphaFoldDB" id="A0A6G0TWW2"/>
<comment type="caution">
    <text evidence="1">The sequence shown here is derived from an EMBL/GenBank/DDBJ whole genome shotgun (WGS) entry which is preliminary data.</text>
</comment>
<evidence type="ECO:0000313" key="1">
    <source>
        <dbReference type="EMBL" id="KAE9539429.1"/>
    </source>
</evidence>
<reference evidence="1 2" key="1">
    <citation type="submission" date="2019-08" db="EMBL/GenBank/DDBJ databases">
        <title>The genome of the soybean aphid Biotype 1, its phylome, world population structure and adaptation to the North American continent.</title>
        <authorList>
            <person name="Giordano R."/>
            <person name="Donthu R.K."/>
            <person name="Hernandez A.G."/>
            <person name="Wright C.L."/>
            <person name="Zimin A.V."/>
        </authorList>
    </citation>
    <scope>NUCLEOTIDE SEQUENCE [LARGE SCALE GENOMIC DNA]</scope>
    <source>
        <tissue evidence="1">Whole aphids</tissue>
    </source>
</reference>
<gene>
    <name evidence="1" type="ORF">AGLY_004681</name>
</gene>
<dbReference type="Proteomes" id="UP000475862">
    <property type="component" value="Unassembled WGS sequence"/>
</dbReference>
<keyword evidence="2" id="KW-1185">Reference proteome</keyword>
<protein>
    <submittedName>
        <fullName evidence="1">Uncharacterized protein</fullName>
    </submittedName>
</protein>
<organism evidence="1 2">
    <name type="scientific">Aphis glycines</name>
    <name type="common">Soybean aphid</name>
    <dbReference type="NCBI Taxonomy" id="307491"/>
    <lineage>
        <taxon>Eukaryota</taxon>
        <taxon>Metazoa</taxon>
        <taxon>Ecdysozoa</taxon>
        <taxon>Arthropoda</taxon>
        <taxon>Hexapoda</taxon>
        <taxon>Insecta</taxon>
        <taxon>Pterygota</taxon>
        <taxon>Neoptera</taxon>
        <taxon>Paraneoptera</taxon>
        <taxon>Hemiptera</taxon>
        <taxon>Sternorrhyncha</taxon>
        <taxon>Aphidomorpha</taxon>
        <taxon>Aphidoidea</taxon>
        <taxon>Aphididae</taxon>
        <taxon>Aphidini</taxon>
        <taxon>Aphis</taxon>
        <taxon>Aphis</taxon>
    </lineage>
</organism>
<name>A0A6G0TWW2_APHGL</name>
<sequence length="276" mass="30978">MDNFIVFELIMVLLLRILSQTVLRQRKLKTLTQNKHLLNLHYIFLPRPILVFQQIFQLIVSLNSWIISEVLYSGYKKTTGHTRKSPIKCTGFTKPGTLGSNIVNSLIGPPMVFSFFHLRNFLIILNILKILSSLNYKLFKFTLDLKASFFIFITLSSPGTSSKYLSQNPSWYDNIANLYLRHLKLKFPSSLCLVANSSGVLSSGSYRRFCKPSTKGDGWSSGSGGLVIKNGLSIKLSKSLSRRLASSARSSSVIGCLESPVPLKTNNIDKITKYIT</sequence>
<dbReference type="EMBL" id="VYZN01000014">
    <property type="protein sequence ID" value="KAE9539429.1"/>
    <property type="molecule type" value="Genomic_DNA"/>
</dbReference>
<evidence type="ECO:0000313" key="2">
    <source>
        <dbReference type="Proteomes" id="UP000475862"/>
    </source>
</evidence>
<accession>A0A6G0TWW2</accession>